<sequence length="448" mass="47713">MIPRLHPGTRPGPPPRYDRRAIHRGVVHIGVGAFHRAHQAPVFEAALNGGDARWGITGVSLRSPAVRDSLHPQDGLYTLVEAGGPRCDPRVIGALTRLLVAPEQPAAVVAALADPATHLVTLTVTEKGYQPGQGNAADFLARGLAARRAAGLAPFTAISCDNLPGNGGRLAAAVLAQVSDPALADWIVRRGAFPETMVDRIVPATTPRDVAAVAHALGVEDQATVRTEPFWQWVIQDRFAGERPDFPALGVHLTSDVRPWEQAKLRLLNGAHSAIAYIGGLAGIAFVHEFVADAARRRFIETLWHESASTLRLSAGFDLDGYCRALMARFANPSLPHRTAQIAIDGSQKLPQRLLAPLRHRAAAGQRSPALARAVAAWIRCVEVGTLLDDPLAAQLRRAAALGDAADRVRAMLALIDPLPLPPSAEAEIVDALAPPPTGSRQVTLEII</sequence>
<dbReference type="Proteomes" id="UP000515292">
    <property type="component" value="Chromosome"/>
</dbReference>
<reference evidence="4 5" key="1">
    <citation type="submission" date="2020-07" db="EMBL/GenBank/DDBJ databases">
        <title>Complete genome sequence for Sandaracinobacter sp. M6.</title>
        <authorList>
            <person name="Tang Y."/>
            <person name="Liu Q."/>
            <person name="Guo Z."/>
            <person name="Lei P."/>
            <person name="Huang B."/>
        </authorList>
    </citation>
    <scope>NUCLEOTIDE SEQUENCE [LARGE SCALE GENOMIC DNA]</scope>
    <source>
        <strain evidence="4 5">M6</strain>
    </source>
</reference>
<dbReference type="Pfam" id="PF08125">
    <property type="entry name" value="Mannitol_dh_C"/>
    <property type="match status" value="1"/>
</dbReference>
<evidence type="ECO:0000259" key="2">
    <source>
        <dbReference type="Pfam" id="PF01232"/>
    </source>
</evidence>
<keyword evidence="1" id="KW-0560">Oxidoreductase</keyword>
<dbReference type="SUPFAM" id="SSF48179">
    <property type="entry name" value="6-phosphogluconate dehydrogenase C-terminal domain-like"/>
    <property type="match status" value="1"/>
</dbReference>
<dbReference type="InterPro" id="IPR036291">
    <property type="entry name" value="NAD(P)-bd_dom_sf"/>
</dbReference>
<dbReference type="GO" id="GO:0016616">
    <property type="term" value="F:oxidoreductase activity, acting on the CH-OH group of donors, NAD or NADP as acceptor"/>
    <property type="evidence" value="ECO:0007669"/>
    <property type="project" value="TreeGrafter"/>
</dbReference>
<organism evidence="4 5">
    <name type="scientific">Sandaracinobacteroides saxicola</name>
    <dbReference type="NCBI Taxonomy" id="2759707"/>
    <lineage>
        <taxon>Bacteria</taxon>
        <taxon>Pseudomonadati</taxon>
        <taxon>Pseudomonadota</taxon>
        <taxon>Alphaproteobacteria</taxon>
        <taxon>Sphingomonadales</taxon>
        <taxon>Sphingosinicellaceae</taxon>
        <taxon>Sandaracinobacteroides</taxon>
    </lineage>
</organism>
<dbReference type="Gene3D" id="3.40.50.720">
    <property type="entry name" value="NAD(P)-binding Rossmann-like Domain"/>
    <property type="match status" value="1"/>
</dbReference>
<dbReference type="Pfam" id="PF01232">
    <property type="entry name" value="Mannitol_dh"/>
    <property type="match status" value="1"/>
</dbReference>
<keyword evidence="5" id="KW-1185">Reference proteome</keyword>
<dbReference type="PRINTS" id="PR00084">
    <property type="entry name" value="MTLDHDRGNASE"/>
</dbReference>
<feature type="domain" description="Mannitol dehydrogenase N-terminal" evidence="2">
    <location>
        <begin position="25"/>
        <end position="245"/>
    </location>
</feature>
<evidence type="ECO:0000259" key="3">
    <source>
        <dbReference type="Pfam" id="PF08125"/>
    </source>
</evidence>
<feature type="domain" description="Mannitol dehydrogenase C-terminal" evidence="3">
    <location>
        <begin position="256"/>
        <end position="417"/>
    </location>
</feature>
<dbReference type="SUPFAM" id="SSF51735">
    <property type="entry name" value="NAD(P)-binding Rossmann-fold domains"/>
    <property type="match status" value="1"/>
</dbReference>
<dbReference type="InterPro" id="IPR013131">
    <property type="entry name" value="Mannitol_DH_N"/>
</dbReference>
<dbReference type="KEGG" id="sand:H3309_08255"/>
<dbReference type="Gene3D" id="1.10.1040.10">
    <property type="entry name" value="N-(1-d-carboxylethyl)-l-norvaline Dehydrogenase, domain 2"/>
    <property type="match status" value="1"/>
</dbReference>
<dbReference type="InterPro" id="IPR013118">
    <property type="entry name" value="Mannitol_DH_C"/>
</dbReference>
<dbReference type="PANTHER" id="PTHR43362:SF1">
    <property type="entry name" value="MANNITOL DEHYDROGENASE 2-RELATED"/>
    <property type="match status" value="1"/>
</dbReference>
<gene>
    <name evidence="4" type="ORF">H3309_08255</name>
</gene>
<dbReference type="PANTHER" id="PTHR43362">
    <property type="entry name" value="MANNITOL DEHYDROGENASE DSF1-RELATED"/>
    <property type="match status" value="1"/>
</dbReference>
<name>A0A7G5IM32_9SPHN</name>
<dbReference type="EMBL" id="CP059851">
    <property type="protein sequence ID" value="QMW24424.1"/>
    <property type="molecule type" value="Genomic_DNA"/>
</dbReference>
<dbReference type="InterPro" id="IPR008927">
    <property type="entry name" value="6-PGluconate_DH-like_C_sf"/>
</dbReference>
<accession>A0A7G5IM32</accession>
<dbReference type="InterPro" id="IPR013328">
    <property type="entry name" value="6PGD_dom2"/>
</dbReference>
<proteinExistence type="predicted"/>
<evidence type="ECO:0000256" key="1">
    <source>
        <dbReference type="ARBA" id="ARBA00023002"/>
    </source>
</evidence>
<dbReference type="InterPro" id="IPR050988">
    <property type="entry name" value="Mannitol_DH/Oxidoreductase"/>
</dbReference>
<dbReference type="InterPro" id="IPR000669">
    <property type="entry name" value="Mannitol_DH"/>
</dbReference>
<protein>
    <submittedName>
        <fullName evidence="4">Mannitol dehydrogenase family protein</fullName>
    </submittedName>
</protein>
<evidence type="ECO:0000313" key="4">
    <source>
        <dbReference type="EMBL" id="QMW24424.1"/>
    </source>
</evidence>
<evidence type="ECO:0000313" key="5">
    <source>
        <dbReference type="Proteomes" id="UP000515292"/>
    </source>
</evidence>
<dbReference type="AlphaFoldDB" id="A0A7G5IM32"/>